<organism evidence="2 3">
    <name type="scientific">Dethiobacter alkaliphilus AHT 1</name>
    <dbReference type="NCBI Taxonomy" id="555088"/>
    <lineage>
        <taxon>Bacteria</taxon>
        <taxon>Bacillati</taxon>
        <taxon>Bacillota</taxon>
        <taxon>Dethiobacteria</taxon>
        <taxon>Dethiobacterales</taxon>
        <taxon>Dethiobacteraceae</taxon>
        <taxon>Dethiobacter</taxon>
    </lineage>
</organism>
<feature type="transmembrane region" description="Helical" evidence="1">
    <location>
        <begin position="90"/>
        <end position="112"/>
    </location>
</feature>
<dbReference type="AlphaFoldDB" id="C0GDJ8"/>
<name>C0GDJ8_DETAL</name>
<dbReference type="RefSeq" id="WP_008514814.1">
    <property type="nucleotide sequence ID" value="NZ_ACJM01000002.1"/>
</dbReference>
<dbReference type="Proteomes" id="UP000006443">
    <property type="component" value="Unassembled WGS sequence"/>
</dbReference>
<protein>
    <submittedName>
        <fullName evidence="2">ABC-type transport system, permease component</fullName>
    </submittedName>
</protein>
<dbReference type="Pfam" id="PF24686">
    <property type="entry name" value="FLQE3_permease"/>
    <property type="match status" value="1"/>
</dbReference>
<evidence type="ECO:0000256" key="1">
    <source>
        <dbReference type="SAM" id="Phobius"/>
    </source>
</evidence>
<keyword evidence="1" id="KW-1133">Transmembrane helix</keyword>
<accession>C0GDJ8</accession>
<dbReference type="eggNOG" id="COG0842">
    <property type="taxonomic scope" value="Bacteria"/>
</dbReference>
<feature type="transmembrane region" description="Helical" evidence="1">
    <location>
        <begin position="206"/>
        <end position="228"/>
    </location>
</feature>
<keyword evidence="1" id="KW-0812">Transmembrane</keyword>
<reference evidence="2 3" key="1">
    <citation type="submission" date="2009-02" db="EMBL/GenBank/DDBJ databases">
        <title>Sequencing of the draft genome and assembly of Dethiobacter alkaliphilus AHT 1.</title>
        <authorList>
            <consortium name="US DOE Joint Genome Institute (JGI-PGF)"/>
            <person name="Lucas S."/>
            <person name="Copeland A."/>
            <person name="Lapidus A."/>
            <person name="Glavina del Rio T."/>
            <person name="Dalin E."/>
            <person name="Tice H."/>
            <person name="Bruce D."/>
            <person name="Goodwin L."/>
            <person name="Pitluck S."/>
            <person name="Larimer F."/>
            <person name="Land M.L."/>
            <person name="Hauser L."/>
            <person name="Muyzer G."/>
        </authorList>
    </citation>
    <scope>NUCLEOTIDE SEQUENCE [LARGE SCALE GENOMIC DNA]</scope>
    <source>
        <strain evidence="2 3">AHT 1</strain>
    </source>
</reference>
<keyword evidence="1" id="KW-0472">Membrane</keyword>
<evidence type="ECO:0000313" key="2">
    <source>
        <dbReference type="EMBL" id="EEG78719.1"/>
    </source>
</evidence>
<sequence length="241" mass="26541">MNSIAILMAGEMQRLKKYNILTASFTVALLWIGVLALTEIQDLSMILPLVLFLDATSMAMVLIGVTMFYEKEEGTIKTLLVSPINKVEYILAKTATNIFSNLITLALVYAYARIFREISINLAMLAAAVILISFFHSLVGFVLTYSSRDFTSLLVGMVKYTVVLMVPVILEQVGLIADETVSNLLLALPTKASMVMLNAAAHTPELWELLLAIGYLVAASAILFVYVVRRFDEYAVKESGV</sequence>
<dbReference type="STRING" id="555088.DealDRAFT_0649"/>
<evidence type="ECO:0000313" key="3">
    <source>
        <dbReference type="Proteomes" id="UP000006443"/>
    </source>
</evidence>
<keyword evidence="3" id="KW-1185">Reference proteome</keyword>
<feature type="transmembrane region" description="Helical" evidence="1">
    <location>
        <begin position="150"/>
        <end position="170"/>
    </location>
</feature>
<proteinExistence type="predicted"/>
<gene>
    <name evidence="2" type="ORF">DealDRAFT_0649</name>
</gene>
<feature type="transmembrane region" description="Helical" evidence="1">
    <location>
        <begin position="46"/>
        <end position="69"/>
    </location>
</feature>
<comment type="caution">
    <text evidence="2">The sequence shown here is derived from an EMBL/GenBank/DDBJ whole genome shotgun (WGS) entry which is preliminary data.</text>
</comment>
<dbReference type="InterPro" id="IPR056926">
    <property type="entry name" value="FLQE3_permease"/>
</dbReference>
<feature type="transmembrane region" description="Helical" evidence="1">
    <location>
        <begin position="118"/>
        <end position="143"/>
    </location>
</feature>
<dbReference type="EMBL" id="ACJM01000002">
    <property type="protein sequence ID" value="EEG78719.1"/>
    <property type="molecule type" value="Genomic_DNA"/>
</dbReference>
<dbReference type="OrthoDB" id="2966568at2"/>